<dbReference type="Pfam" id="PF00501">
    <property type="entry name" value="AMP-binding"/>
    <property type="match status" value="1"/>
</dbReference>
<gene>
    <name evidence="4" type="ORF">IW256_000001</name>
</gene>
<dbReference type="GO" id="GO:0044550">
    <property type="term" value="P:secondary metabolite biosynthetic process"/>
    <property type="evidence" value="ECO:0007669"/>
    <property type="project" value="TreeGrafter"/>
</dbReference>
<dbReference type="GO" id="GO:0005829">
    <property type="term" value="C:cytosol"/>
    <property type="evidence" value="ECO:0007669"/>
    <property type="project" value="TreeGrafter"/>
</dbReference>
<keyword evidence="1" id="KW-0596">Phosphopantetheine</keyword>
<keyword evidence="5" id="KW-1185">Reference proteome</keyword>
<dbReference type="Proteomes" id="UP000614047">
    <property type="component" value="Unassembled WGS sequence"/>
</dbReference>
<dbReference type="GO" id="GO:0031177">
    <property type="term" value="F:phosphopantetheine binding"/>
    <property type="evidence" value="ECO:0007669"/>
    <property type="project" value="TreeGrafter"/>
</dbReference>
<evidence type="ECO:0000259" key="3">
    <source>
        <dbReference type="Pfam" id="PF00501"/>
    </source>
</evidence>
<reference evidence="4" key="1">
    <citation type="submission" date="2020-11" db="EMBL/GenBank/DDBJ databases">
        <title>Sequencing the genomes of 1000 actinobacteria strains.</title>
        <authorList>
            <person name="Klenk H.-P."/>
        </authorList>
    </citation>
    <scope>NUCLEOTIDE SEQUENCE</scope>
    <source>
        <strain evidence="4">DSM 43175</strain>
    </source>
</reference>
<accession>A0A931DC60</accession>
<dbReference type="EMBL" id="JADOUA010000001">
    <property type="protein sequence ID" value="MBG6085888.1"/>
    <property type="molecule type" value="Genomic_DNA"/>
</dbReference>
<dbReference type="FunFam" id="2.30.38.10:FF:000001">
    <property type="entry name" value="Non-ribosomal peptide synthetase PvdI"/>
    <property type="match status" value="1"/>
</dbReference>
<dbReference type="AlphaFoldDB" id="A0A931DC60"/>
<comment type="caution">
    <text evidence="4">The sequence shown here is derived from an EMBL/GenBank/DDBJ whole genome shotgun (WGS) entry which is preliminary data.</text>
</comment>
<keyword evidence="2" id="KW-0597">Phosphoprotein</keyword>
<dbReference type="InterPro" id="IPR000873">
    <property type="entry name" value="AMP-dep_synth/lig_dom"/>
</dbReference>
<evidence type="ECO:0000313" key="5">
    <source>
        <dbReference type="Proteomes" id="UP000614047"/>
    </source>
</evidence>
<dbReference type="InterPro" id="IPR045851">
    <property type="entry name" value="AMP-bd_C_sf"/>
</dbReference>
<dbReference type="Gene3D" id="3.40.50.12780">
    <property type="entry name" value="N-terminal domain of ligase-like"/>
    <property type="match status" value="1"/>
</dbReference>
<organism evidence="4 5">
    <name type="scientific">Actinomadura viridis</name>
    <dbReference type="NCBI Taxonomy" id="58110"/>
    <lineage>
        <taxon>Bacteria</taxon>
        <taxon>Bacillati</taxon>
        <taxon>Actinomycetota</taxon>
        <taxon>Actinomycetes</taxon>
        <taxon>Streptosporangiales</taxon>
        <taxon>Thermomonosporaceae</taxon>
        <taxon>Actinomadura</taxon>
    </lineage>
</organism>
<dbReference type="RefSeq" id="WP_197008959.1">
    <property type="nucleotide sequence ID" value="NZ_JADOUA010000001.1"/>
</dbReference>
<evidence type="ECO:0000256" key="1">
    <source>
        <dbReference type="ARBA" id="ARBA00022450"/>
    </source>
</evidence>
<protein>
    <submittedName>
        <fullName evidence="4">Non-ribosomal peptide synthetase component F</fullName>
    </submittedName>
</protein>
<dbReference type="InterPro" id="IPR042099">
    <property type="entry name" value="ANL_N_sf"/>
</dbReference>
<dbReference type="GO" id="GO:0043041">
    <property type="term" value="P:amino acid activation for nonribosomal peptide biosynthetic process"/>
    <property type="evidence" value="ECO:0007669"/>
    <property type="project" value="TreeGrafter"/>
</dbReference>
<feature type="non-terminal residue" evidence="4">
    <location>
        <position position="1"/>
    </location>
</feature>
<evidence type="ECO:0000313" key="4">
    <source>
        <dbReference type="EMBL" id="MBG6085888.1"/>
    </source>
</evidence>
<dbReference type="Gene3D" id="3.30.300.30">
    <property type="match status" value="1"/>
</dbReference>
<dbReference type="PANTHER" id="PTHR45527:SF1">
    <property type="entry name" value="FATTY ACID SYNTHASE"/>
    <property type="match status" value="1"/>
</dbReference>
<dbReference type="SUPFAM" id="SSF56801">
    <property type="entry name" value="Acetyl-CoA synthetase-like"/>
    <property type="match status" value="1"/>
</dbReference>
<evidence type="ECO:0000256" key="2">
    <source>
        <dbReference type="ARBA" id="ARBA00022553"/>
    </source>
</evidence>
<dbReference type="PANTHER" id="PTHR45527">
    <property type="entry name" value="NONRIBOSOMAL PEPTIDE SYNTHETASE"/>
    <property type="match status" value="1"/>
</dbReference>
<sequence>PLAAGVANGTAVPIGGPIWNTRTYVLDEFLRPVPPGVTGELYIAGAGLARGYVNRSGLTAERFVACPFGGRMYRTGDLARWTADGELEFAGRADEQVKVRGFRIELGEIEAVLSAHPRSARWRSSRARTSRA</sequence>
<feature type="domain" description="AMP-dependent synthetase/ligase" evidence="3">
    <location>
        <begin position="12"/>
        <end position="52"/>
    </location>
</feature>
<name>A0A931DC60_9ACTN</name>
<proteinExistence type="predicted"/>